<protein>
    <recommendedName>
        <fullName evidence="5 6">Oligoribonuclease</fullName>
        <ecNumber evidence="6">3.1.-.-</ecNumber>
    </recommendedName>
</protein>
<dbReference type="EMBL" id="BMEO01000006">
    <property type="protein sequence ID" value="GGF95488.1"/>
    <property type="molecule type" value="Genomic_DNA"/>
</dbReference>
<dbReference type="Pfam" id="PF00929">
    <property type="entry name" value="RNase_T"/>
    <property type="match status" value="1"/>
</dbReference>
<keyword evidence="6" id="KW-0963">Cytoplasm</keyword>
<dbReference type="InterPro" id="IPR022894">
    <property type="entry name" value="Oligoribonuclease"/>
</dbReference>
<dbReference type="EC" id="3.1.-.-" evidence="6"/>
<dbReference type="NCBIfam" id="NF003765">
    <property type="entry name" value="PRK05359.1"/>
    <property type="match status" value="1"/>
</dbReference>
<gene>
    <name evidence="6 8" type="primary">orn</name>
    <name evidence="8" type="ORF">GCM10011365_16040</name>
</gene>
<dbReference type="InterPro" id="IPR012337">
    <property type="entry name" value="RNaseH-like_sf"/>
</dbReference>
<dbReference type="GO" id="GO:0005737">
    <property type="term" value="C:cytoplasm"/>
    <property type="evidence" value="ECO:0007669"/>
    <property type="project" value="UniProtKB-SubCell"/>
</dbReference>
<dbReference type="AlphaFoldDB" id="A0A917CQM7"/>
<dbReference type="InterPro" id="IPR036397">
    <property type="entry name" value="RNaseH_sf"/>
</dbReference>
<dbReference type="Proteomes" id="UP000605253">
    <property type="component" value="Unassembled WGS sequence"/>
</dbReference>
<comment type="function">
    <text evidence="6">3'-to-5' exoribonuclease specific for small oligoribonucleotides.</text>
</comment>
<keyword evidence="2 6" id="KW-0540">Nuclease</keyword>
<evidence type="ECO:0000256" key="3">
    <source>
        <dbReference type="ARBA" id="ARBA00022801"/>
    </source>
</evidence>
<comment type="subcellular location">
    <subcellularLocation>
        <location evidence="6">Cytoplasm</location>
    </subcellularLocation>
</comment>
<dbReference type="FunFam" id="3.30.420.10:FF:000003">
    <property type="entry name" value="Oligoribonuclease"/>
    <property type="match status" value="1"/>
</dbReference>
<dbReference type="Gene3D" id="3.30.420.10">
    <property type="entry name" value="Ribonuclease H-like superfamily/Ribonuclease H"/>
    <property type="match status" value="1"/>
</dbReference>
<keyword evidence="9" id="KW-1185">Reference proteome</keyword>
<evidence type="ECO:0000313" key="9">
    <source>
        <dbReference type="Proteomes" id="UP000605253"/>
    </source>
</evidence>
<evidence type="ECO:0000256" key="4">
    <source>
        <dbReference type="ARBA" id="ARBA00022839"/>
    </source>
</evidence>
<dbReference type="PANTHER" id="PTHR11046:SF0">
    <property type="entry name" value="OLIGORIBONUCLEASE, MITOCHONDRIAL"/>
    <property type="match status" value="1"/>
</dbReference>
<evidence type="ECO:0000256" key="2">
    <source>
        <dbReference type="ARBA" id="ARBA00022722"/>
    </source>
</evidence>
<dbReference type="CDD" id="cd06135">
    <property type="entry name" value="Orn"/>
    <property type="match status" value="1"/>
</dbReference>
<proteinExistence type="inferred from homology"/>
<sequence length="190" mass="22189">MHVRSEHHLIWIDLEMTGLNPMKDHIIEIATIVTDTDLEIVAQGPDVAIHQPHKILEAMDDWNTEHHTQSGLWQRVLDSDVSVREAERITLEFLKEHVPKHASPMCGNSICQDRRFLARWMPELENYFHYRQIDVSSIKEVIRRWNPQLLDGFSKTGQHLALADTEESIKELRYYRQFMGEAGGHKKTTD</sequence>
<dbReference type="GO" id="GO:0006259">
    <property type="term" value="P:DNA metabolic process"/>
    <property type="evidence" value="ECO:0007669"/>
    <property type="project" value="UniProtKB-ARBA"/>
</dbReference>
<keyword evidence="4 6" id="KW-0269">Exonuclease</keyword>
<dbReference type="HAMAP" id="MF_00045">
    <property type="entry name" value="Oligoribonuclease"/>
    <property type="match status" value="1"/>
</dbReference>
<dbReference type="GO" id="GO:0003676">
    <property type="term" value="F:nucleic acid binding"/>
    <property type="evidence" value="ECO:0007669"/>
    <property type="project" value="InterPro"/>
</dbReference>
<feature type="active site" evidence="6">
    <location>
        <position position="130"/>
    </location>
</feature>
<dbReference type="GO" id="GO:0000175">
    <property type="term" value="F:3'-5'-RNA exonuclease activity"/>
    <property type="evidence" value="ECO:0007669"/>
    <property type="project" value="InterPro"/>
</dbReference>
<comment type="caution">
    <text evidence="8">The sequence shown here is derived from an EMBL/GenBank/DDBJ whole genome shotgun (WGS) entry which is preliminary data.</text>
</comment>
<evidence type="ECO:0000259" key="7">
    <source>
        <dbReference type="SMART" id="SM00479"/>
    </source>
</evidence>
<feature type="domain" description="Exonuclease" evidence="7">
    <location>
        <begin position="8"/>
        <end position="181"/>
    </location>
</feature>
<comment type="similarity">
    <text evidence="1 6">Belongs to the oligoribonuclease family.</text>
</comment>
<dbReference type="PANTHER" id="PTHR11046">
    <property type="entry name" value="OLIGORIBONUCLEASE, MITOCHONDRIAL"/>
    <property type="match status" value="1"/>
</dbReference>
<organism evidence="8 9">
    <name type="scientific">Marinicella pacifica</name>
    <dbReference type="NCBI Taxonomy" id="1171543"/>
    <lineage>
        <taxon>Bacteria</taxon>
        <taxon>Pseudomonadati</taxon>
        <taxon>Pseudomonadota</taxon>
        <taxon>Gammaproteobacteria</taxon>
        <taxon>Lysobacterales</taxon>
        <taxon>Marinicellaceae</taxon>
        <taxon>Marinicella</taxon>
    </lineage>
</organism>
<evidence type="ECO:0000313" key="8">
    <source>
        <dbReference type="EMBL" id="GGF95488.1"/>
    </source>
</evidence>
<dbReference type="InterPro" id="IPR013520">
    <property type="entry name" value="Ribonucl_H"/>
</dbReference>
<dbReference type="SUPFAM" id="SSF53098">
    <property type="entry name" value="Ribonuclease H-like"/>
    <property type="match status" value="1"/>
</dbReference>
<evidence type="ECO:0000256" key="6">
    <source>
        <dbReference type="HAMAP-Rule" id="MF_00045"/>
    </source>
</evidence>
<reference evidence="8" key="2">
    <citation type="submission" date="2020-09" db="EMBL/GenBank/DDBJ databases">
        <authorList>
            <person name="Sun Q."/>
            <person name="Zhou Y."/>
        </authorList>
    </citation>
    <scope>NUCLEOTIDE SEQUENCE</scope>
    <source>
        <strain evidence="8">CGMCC 1.12181</strain>
    </source>
</reference>
<dbReference type="SMART" id="SM00479">
    <property type="entry name" value="EXOIII"/>
    <property type="match status" value="1"/>
</dbReference>
<accession>A0A917CQM7</accession>
<evidence type="ECO:0000256" key="5">
    <source>
        <dbReference type="ARBA" id="ARBA00070964"/>
    </source>
</evidence>
<evidence type="ECO:0000256" key="1">
    <source>
        <dbReference type="ARBA" id="ARBA00009921"/>
    </source>
</evidence>
<reference evidence="8" key="1">
    <citation type="journal article" date="2014" name="Int. J. Syst. Evol. Microbiol.">
        <title>Complete genome sequence of Corynebacterium casei LMG S-19264T (=DSM 44701T), isolated from a smear-ripened cheese.</title>
        <authorList>
            <consortium name="US DOE Joint Genome Institute (JGI-PGF)"/>
            <person name="Walter F."/>
            <person name="Albersmeier A."/>
            <person name="Kalinowski J."/>
            <person name="Ruckert C."/>
        </authorList>
    </citation>
    <scope>NUCLEOTIDE SEQUENCE</scope>
    <source>
        <strain evidence="8">CGMCC 1.12181</strain>
    </source>
</reference>
<keyword evidence="3 6" id="KW-0378">Hydrolase</keyword>
<name>A0A917CQM7_9GAMM</name>
<dbReference type="RefSeq" id="WP_188365209.1">
    <property type="nucleotide sequence ID" value="NZ_BAABJF010000001.1"/>
</dbReference>